<protein>
    <submittedName>
        <fullName evidence="2">Uncharacterized protein</fullName>
    </submittedName>
</protein>
<evidence type="ECO:0000313" key="3">
    <source>
        <dbReference type="Proteomes" id="UP000320580"/>
    </source>
</evidence>
<sequence length="153" mass="15675">MTTVPPPATNAAGLANNALASLTDRLLEADGTSEVAAEVRPFFDPEHGALGQAASVLWAVGDHAQSPIRSLDESDPAYRLWHQLASAAEHLGDLQTELATTADTLQALATGQEPGLREAARAQSPSLTGRTVAPSPAAPAPAPSTVPGRGRTV</sequence>
<name>A0A5B8JA12_9ACTN</name>
<dbReference type="OrthoDB" id="4334788at2"/>
<dbReference type="EMBL" id="CP042266">
    <property type="protein sequence ID" value="QDY78187.1"/>
    <property type="molecule type" value="Genomic_DNA"/>
</dbReference>
<keyword evidence="3" id="KW-1185">Reference proteome</keyword>
<dbReference type="RefSeq" id="WP_146481507.1">
    <property type="nucleotide sequence ID" value="NZ_CP042266.1"/>
</dbReference>
<proteinExistence type="predicted"/>
<accession>A0A5B8JA12</accession>
<reference evidence="2 3" key="1">
    <citation type="submission" date="2019-07" db="EMBL/GenBank/DDBJ databases">
        <authorList>
            <person name="Zhu P."/>
        </authorList>
    </citation>
    <scope>NUCLEOTIDE SEQUENCE [LARGE SCALE GENOMIC DNA]</scope>
    <source>
        <strain evidence="2 3">SSL-25</strain>
    </source>
</reference>
<evidence type="ECO:0000313" key="2">
    <source>
        <dbReference type="EMBL" id="QDY78187.1"/>
    </source>
</evidence>
<feature type="region of interest" description="Disordered" evidence="1">
    <location>
        <begin position="112"/>
        <end position="153"/>
    </location>
</feature>
<organism evidence="2 3">
    <name type="scientific">Streptomyces qinzhouensis</name>
    <dbReference type="NCBI Taxonomy" id="2599401"/>
    <lineage>
        <taxon>Bacteria</taxon>
        <taxon>Bacillati</taxon>
        <taxon>Actinomycetota</taxon>
        <taxon>Actinomycetes</taxon>
        <taxon>Kitasatosporales</taxon>
        <taxon>Streptomycetaceae</taxon>
        <taxon>Streptomyces</taxon>
    </lineage>
</organism>
<evidence type="ECO:0000256" key="1">
    <source>
        <dbReference type="SAM" id="MobiDB-lite"/>
    </source>
</evidence>
<gene>
    <name evidence="2" type="ORF">FQU76_18715</name>
</gene>
<dbReference type="KEGG" id="sqz:FQU76_18715"/>
<dbReference type="AlphaFoldDB" id="A0A5B8JA12"/>
<dbReference type="Proteomes" id="UP000320580">
    <property type="component" value="Chromosome"/>
</dbReference>